<sequence>MLSLSATFGTIIALLAAQKSGLPSLNIESDSQAIFSSHNNGQIPDTNGKIWALTFFEVYEEPMWVTEREKLEAKREGRDCTDITEHRHFGTSTYTSLIAA</sequence>
<organism evidence="2 3">
    <name type="scientific">Gymnopus androsaceus JB14</name>
    <dbReference type="NCBI Taxonomy" id="1447944"/>
    <lineage>
        <taxon>Eukaryota</taxon>
        <taxon>Fungi</taxon>
        <taxon>Dikarya</taxon>
        <taxon>Basidiomycota</taxon>
        <taxon>Agaricomycotina</taxon>
        <taxon>Agaricomycetes</taxon>
        <taxon>Agaricomycetidae</taxon>
        <taxon>Agaricales</taxon>
        <taxon>Marasmiineae</taxon>
        <taxon>Omphalotaceae</taxon>
        <taxon>Gymnopus</taxon>
    </lineage>
</organism>
<keyword evidence="3" id="KW-1185">Reference proteome</keyword>
<keyword evidence="1" id="KW-0732">Signal</keyword>
<evidence type="ECO:0000313" key="3">
    <source>
        <dbReference type="Proteomes" id="UP000799118"/>
    </source>
</evidence>
<feature type="chain" id="PRO_5025539650" description="RNase H type-1 domain-containing protein" evidence="1">
    <location>
        <begin position="18"/>
        <end position="100"/>
    </location>
</feature>
<evidence type="ECO:0008006" key="4">
    <source>
        <dbReference type="Google" id="ProtNLM"/>
    </source>
</evidence>
<feature type="signal peptide" evidence="1">
    <location>
        <begin position="1"/>
        <end position="17"/>
    </location>
</feature>
<gene>
    <name evidence="2" type="ORF">BT96DRAFT_994443</name>
</gene>
<name>A0A6A4HQ11_9AGAR</name>
<reference evidence="2" key="1">
    <citation type="journal article" date="2019" name="Environ. Microbiol.">
        <title>Fungal ecological strategies reflected in gene transcription - a case study of two litter decomposers.</title>
        <authorList>
            <person name="Barbi F."/>
            <person name="Kohler A."/>
            <person name="Barry K."/>
            <person name="Baskaran P."/>
            <person name="Daum C."/>
            <person name="Fauchery L."/>
            <person name="Ihrmark K."/>
            <person name="Kuo A."/>
            <person name="LaButti K."/>
            <person name="Lipzen A."/>
            <person name="Morin E."/>
            <person name="Grigoriev I.V."/>
            <person name="Henrissat B."/>
            <person name="Lindahl B."/>
            <person name="Martin F."/>
        </authorList>
    </citation>
    <scope>NUCLEOTIDE SEQUENCE</scope>
    <source>
        <strain evidence="2">JB14</strain>
    </source>
</reference>
<protein>
    <recommendedName>
        <fullName evidence="4">RNase H type-1 domain-containing protein</fullName>
    </recommendedName>
</protein>
<accession>A0A6A4HQ11</accession>
<evidence type="ECO:0000256" key="1">
    <source>
        <dbReference type="SAM" id="SignalP"/>
    </source>
</evidence>
<dbReference type="AlphaFoldDB" id="A0A6A4HQ11"/>
<proteinExistence type="predicted"/>
<dbReference type="Proteomes" id="UP000799118">
    <property type="component" value="Unassembled WGS sequence"/>
</dbReference>
<dbReference type="EMBL" id="ML769476">
    <property type="protein sequence ID" value="KAE9398875.1"/>
    <property type="molecule type" value="Genomic_DNA"/>
</dbReference>
<evidence type="ECO:0000313" key="2">
    <source>
        <dbReference type="EMBL" id="KAE9398875.1"/>
    </source>
</evidence>